<feature type="transmembrane region" description="Helical" evidence="5">
    <location>
        <begin position="173"/>
        <end position="193"/>
    </location>
</feature>
<sequence length="486" mass="54629">MTQHKQASIKINFIMNFILTVSSFIFPIITFPYISRTLLPLGTGRIAFATSVASYATMLGMVGIPTYGIRAVARVRNQQRELNKTVQEIFFFNALTTLGALILYLVSIVLVPRFAEDKTLFLINGVGIVFNLFGMEWLYRGLEQYRYITVRSIAFKCLSLVLMFLLVHSTSDYLIYGGILVFATVGANVLNFIHARHYISFKLEPNLEIWRHFFPALQFFLMAVATTIYTSLDSVMLGMMIGKEAVGYYDAAIKIKNILISLVTALGGVLLPRLSHYIQTEQHEAFKRVTRKAFAFVCFASIPLSTYFIAMAEPAILFLSKEQFLPSVFPMQLVMPTIVLIGLSNLLGIQILLPLGKERVVLSSVCWGAVLNFALNLVLIPSWGVAGAAFSTLLAELLVTLYQAWYLRDQLREMVVLADLAKIGLATVLATLSTFLFRHWISPFWTLALSASVFGLIYLAILWFSREQFVSYLGQMALGFLKRRKA</sequence>
<dbReference type="Pfam" id="PF01943">
    <property type="entry name" value="Polysacc_synt"/>
    <property type="match status" value="1"/>
</dbReference>
<dbReference type="CDD" id="cd13128">
    <property type="entry name" value="MATE_Wzx_like"/>
    <property type="match status" value="1"/>
</dbReference>
<dbReference type="GO" id="GO:0016020">
    <property type="term" value="C:membrane"/>
    <property type="evidence" value="ECO:0007669"/>
    <property type="project" value="UniProtKB-SubCell"/>
</dbReference>
<feature type="transmembrane region" description="Helical" evidence="5">
    <location>
        <begin position="360"/>
        <end position="380"/>
    </location>
</feature>
<organism evidence="6 7">
    <name type="scientific">Abiotrophia defectiva</name>
    <name type="common">Streptococcus defectivus</name>
    <dbReference type="NCBI Taxonomy" id="46125"/>
    <lineage>
        <taxon>Bacteria</taxon>
        <taxon>Bacillati</taxon>
        <taxon>Bacillota</taxon>
        <taxon>Bacilli</taxon>
        <taxon>Lactobacillales</taxon>
        <taxon>Aerococcaceae</taxon>
        <taxon>Abiotrophia</taxon>
    </lineage>
</organism>
<feature type="transmembrane region" description="Helical" evidence="5">
    <location>
        <begin position="252"/>
        <end position="272"/>
    </location>
</feature>
<evidence type="ECO:0000256" key="2">
    <source>
        <dbReference type="ARBA" id="ARBA00022692"/>
    </source>
</evidence>
<reference evidence="6" key="1">
    <citation type="submission" date="2020-04" db="EMBL/GenBank/DDBJ databases">
        <title>Deep metagenomics examines the oral microbiome during advanced dental caries in children, revealing novel taxa and co-occurrences with host molecules.</title>
        <authorList>
            <person name="Baker J.L."/>
            <person name="Morton J.T."/>
            <person name="Dinis M."/>
            <person name="Alvarez R."/>
            <person name="Tran N.C."/>
            <person name="Knight R."/>
            <person name="Edlund A."/>
        </authorList>
    </citation>
    <scope>NUCLEOTIDE SEQUENCE</scope>
    <source>
        <strain evidence="6">JCVI_23_bin.16</strain>
    </source>
</reference>
<comment type="caution">
    <text evidence="6">The sequence shown here is derived from an EMBL/GenBank/DDBJ whole genome shotgun (WGS) entry which is preliminary data.</text>
</comment>
<feature type="transmembrane region" description="Helical" evidence="5">
    <location>
        <begin position="12"/>
        <end position="34"/>
    </location>
</feature>
<dbReference type="Proteomes" id="UP000757900">
    <property type="component" value="Unassembled WGS sequence"/>
</dbReference>
<feature type="transmembrane region" description="Helical" evidence="5">
    <location>
        <begin position="121"/>
        <end position="139"/>
    </location>
</feature>
<feature type="transmembrane region" description="Helical" evidence="5">
    <location>
        <begin position="148"/>
        <end position="167"/>
    </location>
</feature>
<feature type="transmembrane region" description="Helical" evidence="5">
    <location>
        <begin position="332"/>
        <end position="353"/>
    </location>
</feature>
<evidence type="ECO:0000313" key="7">
    <source>
        <dbReference type="Proteomes" id="UP000757900"/>
    </source>
</evidence>
<feature type="transmembrane region" description="Helical" evidence="5">
    <location>
        <begin position="293"/>
        <end position="312"/>
    </location>
</feature>
<keyword evidence="2 5" id="KW-0812">Transmembrane</keyword>
<name>A0A929MQX9_ABIDE</name>
<evidence type="ECO:0000256" key="4">
    <source>
        <dbReference type="ARBA" id="ARBA00023136"/>
    </source>
</evidence>
<accession>A0A929MQX9</accession>
<feature type="transmembrane region" description="Helical" evidence="5">
    <location>
        <begin position="443"/>
        <end position="464"/>
    </location>
</feature>
<dbReference type="InterPro" id="IPR052556">
    <property type="entry name" value="PolySynth_Transporter"/>
</dbReference>
<dbReference type="PANTHER" id="PTHR43424">
    <property type="entry name" value="LOCUS PUTATIVE PROTEIN 1-RELATED"/>
    <property type="match status" value="1"/>
</dbReference>
<evidence type="ECO:0000256" key="3">
    <source>
        <dbReference type="ARBA" id="ARBA00022989"/>
    </source>
</evidence>
<proteinExistence type="predicted"/>
<dbReference type="PANTHER" id="PTHR43424:SF1">
    <property type="entry name" value="LOCUS PUTATIVE PROTEIN 1-RELATED"/>
    <property type="match status" value="1"/>
</dbReference>
<evidence type="ECO:0000256" key="5">
    <source>
        <dbReference type="SAM" id="Phobius"/>
    </source>
</evidence>
<dbReference type="EMBL" id="JABZFV010000048">
    <property type="protein sequence ID" value="MBF0934660.1"/>
    <property type="molecule type" value="Genomic_DNA"/>
</dbReference>
<keyword evidence="4 5" id="KW-0472">Membrane</keyword>
<feature type="transmembrane region" description="Helical" evidence="5">
    <location>
        <begin position="90"/>
        <end position="115"/>
    </location>
</feature>
<dbReference type="InterPro" id="IPR002797">
    <property type="entry name" value="Polysacc_synth"/>
</dbReference>
<gene>
    <name evidence="6" type="ORF">HXK00_03315</name>
</gene>
<keyword evidence="3 5" id="KW-1133">Transmembrane helix</keyword>
<feature type="transmembrane region" description="Helical" evidence="5">
    <location>
        <begin position="213"/>
        <end position="232"/>
    </location>
</feature>
<feature type="transmembrane region" description="Helical" evidence="5">
    <location>
        <begin position="414"/>
        <end position="437"/>
    </location>
</feature>
<evidence type="ECO:0000256" key="1">
    <source>
        <dbReference type="ARBA" id="ARBA00004141"/>
    </source>
</evidence>
<protein>
    <submittedName>
        <fullName evidence="6">Flippase</fullName>
    </submittedName>
</protein>
<feature type="transmembrane region" description="Helical" evidence="5">
    <location>
        <begin position="386"/>
        <end position="407"/>
    </location>
</feature>
<dbReference type="AlphaFoldDB" id="A0A929MQX9"/>
<feature type="transmembrane region" description="Helical" evidence="5">
    <location>
        <begin position="46"/>
        <end position="69"/>
    </location>
</feature>
<evidence type="ECO:0000313" key="6">
    <source>
        <dbReference type="EMBL" id="MBF0934660.1"/>
    </source>
</evidence>
<comment type="subcellular location">
    <subcellularLocation>
        <location evidence="1">Membrane</location>
        <topology evidence="1">Multi-pass membrane protein</topology>
    </subcellularLocation>
</comment>